<organism evidence="2 3">
    <name type="scientific">Tomitella cavernea</name>
    <dbReference type="NCBI Taxonomy" id="1387982"/>
    <lineage>
        <taxon>Bacteria</taxon>
        <taxon>Bacillati</taxon>
        <taxon>Actinomycetota</taxon>
        <taxon>Actinomycetes</taxon>
        <taxon>Mycobacteriales</taxon>
        <taxon>Tomitella</taxon>
    </lineage>
</organism>
<dbReference type="SUPFAM" id="SSF63380">
    <property type="entry name" value="Riboflavin synthase domain-like"/>
    <property type="match status" value="1"/>
</dbReference>
<dbReference type="InterPro" id="IPR013113">
    <property type="entry name" value="SIP_FAD-bd"/>
</dbReference>
<keyword evidence="3" id="KW-1185">Reference proteome</keyword>
<comment type="caution">
    <text evidence="2">The sequence shown here is derived from an EMBL/GenBank/DDBJ whole genome shotgun (WGS) entry which is preliminary data.</text>
</comment>
<reference evidence="3" key="1">
    <citation type="journal article" date="2019" name="Int. J. Syst. Evol. Microbiol.">
        <title>The Global Catalogue of Microorganisms (GCM) 10K type strain sequencing project: providing services to taxonomists for standard genome sequencing and annotation.</title>
        <authorList>
            <consortium name="The Broad Institute Genomics Platform"/>
            <consortium name="The Broad Institute Genome Sequencing Center for Infectious Disease"/>
            <person name="Wu L."/>
            <person name="Ma J."/>
        </authorList>
    </citation>
    <scope>NUCLEOTIDE SEQUENCE [LARGE SCALE GENOMIC DNA]</scope>
    <source>
        <strain evidence="3">JCM 18542</strain>
    </source>
</reference>
<dbReference type="Gene3D" id="3.40.50.80">
    <property type="entry name" value="Nucleotide-binding domain of ferredoxin-NADP reductase (FNR) module"/>
    <property type="match status" value="1"/>
</dbReference>
<dbReference type="Gene3D" id="2.40.30.10">
    <property type="entry name" value="Translation factors"/>
    <property type="match status" value="1"/>
</dbReference>
<dbReference type="PANTHER" id="PTHR30157">
    <property type="entry name" value="FERRIC REDUCTASE, NADPH-DEPENDENT"/>
    <property type="match status" value="1"/>
</dbReference>
<dbReference type="InterPro" id="IPR017938">
    <property type="entry name" value="Riboflavin_synthase-like_b-brl"/>
</dbReference>
<evidence type="ECO:0000313" key="2">
    <source>
        <dbReference type="EMBL" id="GAA4821450.1"/>
    </source>
</evidence>
<gene>
    <name evidence="2" type="ORF">GCM10023353_32160</name>
</gene>
<dbReference type="RefSeq" id="WP_200171559.1">
    <property type="nucleotide sequence ID" value="NZ_BAABKQ010000001.1"/>
</dbReference>
<dbReference type="InterPro" id="IPR017927">
    <property type="entry name" value="FAD-bd_FR_type"/>
</dbReference>
<accession>A0ABP9D147</accession>
<evidence type="ECO:0000313" key="3">
    <source>
        <dbReference type="Proteomes" id="UP001500839"/>
    </source>
</evidence>
<name>A0ABP9D147_9ACTN</name>
<dbReference type="PANTHER" id="PTHR30157:SF0">
    <property type="entry name" value="NADPH-DEPENDENT FERRIC-CHELATE REDUCTASE"/>
    <property type="match status" value="1"/>
</dbReference>
<dbReference type="InterPro" id="IPR039261">
    <property type="entry name" value="FNR_nucleotide-bd"/>
</dbReference>
<protein>
    <submittedName>
        <fullName evidence="2">Siderophore-interacting protein</fullName>
    </submittedName>
</protein>
<dbReference type="InterPro" id="IPR007037">
    <property type="entry name" value="SIP_rossman_dom"/>
</dbReference>
<feature type="domain" description="FAD-binding FR-type" evidence="1">
    <location>
        <begin position="21"/>
        <end position="150"/>
    </location>
</feature>
<dbReference type="PROSITE" id="PS51384">
    <property type="entry name" value="FAD_FR"/>
    <property type="match status" value="1"/>
</dbReference>
<dbReference type="CDD" id="cd06193">
    <property type="entry name" value="siderophore_interacting"/>
    <property type="match status" value="1"/>
</dbReference>
<sequence length="285" mass="31317">MAHSITAADTRLTARPAAGEHRIIPVTVTANERLAENVRRLTFTAPAFADHRLSSPDEYFGLLMPRDGRAFRWFDPDAAANIRAAVTALPADERPELRWYTIRRLDPAAAAIDVDVVTHGDDGPGSRWVLRAAPGDTAGVYTCGGIWWRPAERRLLVADATAVPALRSVLEFLAAHHPGELASTHVLALAASDAELEPGLVEQWARRVGTLELVYAPEDRQCAETARILQQWARDGHPAARVPYVWACGEADLAKAARTMAVKAWGLDVERANWATYWIRGRARP</sequence>
<dbReference type="InterPro" id="IPR039374">
    <property type="entry name" value="SIP_fam"/>
</dbReference>
<dbReference type="Pfam" id="PF08021">
    <property type="entry name" value="FAD_binding_9"/>
    <property type="match status" value="1"/>
</dbReference>
<dbReference type="Pfam" id="PF04954">
    <property type="entry name" value="SIP"/>
    <property type="match status" value="1"/>
</dbReference>
<dbReference type="Proteomes" id="UP001500839">
    <property type="component" value="Unassembled WGS sequence"/>
</dbReference>
<dbReference type="EMBL" id="BAABKQ010000001">
    <property type="protein sequence ID" value="GAA4821450.1"/>
    <property type="molecule type" value="Genomic_DNA"/>
</dbReference>
<proteinExistence type="predicted"/>
<evidence type="ECO:0000259" key="1">
    <source>
        <dbReference type="PROSITE" id="PS51384"/>
    </source>
</evidence>